<dbReference type="InterPro" id="IPR036390">
    <property type="entry name" value="WH_DNA-bd_sf"/>
</dbReference>
<dbReference type="PROSITE" id="PS50931">
    <property type="entry name" value="HTH_LYSR"/>
    <property type="match status" value="1"/>
</dbReference>
<keyword evidence="2" id="KW-0805">Transcription regulation</keyword>
<reference evidence="6 7" key="1">
    <citation type="submission" date="2022-05" db="EMBL/GenBank/DDBJ databases">
        <title>Novel Pseudomonas spp. Isolated from a Rainbow Trout Aquaculture Facility.</title>
        <authorList>
            <person name="Testerman T."/>
            <person name="Graf J."/>
        </authorList>
    </citation>
    <scope>NUCLEOTIDE SEQUENCE [LARGE SCALE GENOMIC DNA]</scope>
    <source>
        <strain evidence="6 7">ID681</strain>
    </source>
</reference>
<evidence type="ECO:0000256" key="3">
    <source>
        <dbReference type="ARBA" id="ARBA00023125"/>
    </source>
</evidence>
<dbReference type="SUPFAM" id="SSF53850">
    <property type="entry name" value="Periplasmic binding protein-like II"/>
    <property type="match status" value="1"/>
</dbReference>
<accession>A0ABT5NV65</accession>
<dbReference type="Proteomes" id="UP001148203">
    <property type="component" value="Unassembled WGS sequence"/>
</dbReference>
<protein>
    <submittedName>
        <fullName evidence="6">LysR substrate-binding domain-containing protein</fullName>
    </submittedName>
</protein>
<dbReference type="InterPro" id="IPR005119">
    <property type="entry name" value="LysR_subst-bd"/>
</dbReference>
<dbReference type="PANTHER" id="PTHR30537">
    <property type="entry name" value="HTH-TYPE TRANSCRIPTIONAL REGULATOR"/>
    <property type="match status" value="1"/>
</dbReference>
<dbReference type="RefSeq" id="WP_273910615.1">
    <property type="nucleotide sequence ID" value="NZ_JAMDGX010000030.1"/>
</dbReference>
<keyword evidence="7" id="KW-1185">Reference proteome</keyword>
<dbReference type="EMBL" id="JAMDGY010000049">
    <property type="protein sequence ID" value="MDD0992068.1"/>
    <property type="molecule type" value="Genomic_DNA"/>
</dbReference>
<evidence type="ECO:0000256" key="1">
    <source>
        <dbReference type="ARBA" id="ARBA00009437"/>
    </source>
</evidence>
<comment type="similarity">
    <text evidence="1">Belongs to the LysR transcriptional regulatory family.</text>
</comment>
<feature type="domain" description="HTH lysR-type" evidence="5">
    <location>
        <begin position="4"/>
        <end position="61"/>
    </location>
</feature>
<dbReference type="Pfam" id="PF03466">
    <property type="entry name" value="LysR_substrate"/>
    <property type="match status" value="1"/>
</dbReference>
<organism evidence="6 7">
    <name type="scientific">Pseudomonas fontis</name>
    <dbReference type="NCBI Taxonomy" id="2942633"/>
    <lineage>
        <taxon>Bacteria</taxon>
        <taxon>Pseudomonadati</taxon>
        <taxon>Pseudomonadota</taxon>
        <taxon>Gammaproteobacteria</taxon>
        <taxon>Pseudomonadales</taxon>
        <taxon>Pseudomonadaceae</taxon>
        <taxon>Pseudomonas</taxon>
    </lineage>
</organism>
<evidence type="ECO:0000256" key="2">
    <source>
        <dbReference type="ARBA" id="ARBA00023015"/>
    </source>
</evidence>
<proteinExistence type="inferred from homology"/>
<dbReference type="InterPro" id="IPR058163">
    <property type="entry name" value="LysR-type_TF_proteobact-type"/>
</dbReference>
<evidence type="ECO:0000256" key="4">
    <source>
        <dbReference type="ARBA" id="ARBA00023163"/>
    </source>
</evidence>
<dbReference type="Gene3D" id="3.40.190.10">
    <property type="entry name" value="Periplasmic binding protein-like II"/>
    <property type="match status" value="2"/>
</dbReference>
<evidence type="ECO:0000313" key="7">
    <source>
        <dbReference type="Proteomes" id="UP001148203"/>
    </source>
</evidence>
<keyword evidence="3" id="KW-0238">DNA-binding</keyword>
<dbReference type="InterPro" id="IPR036388">
    <property type="entry name" value="WH-like_DNA-bd_sf"/>
</dbReference>
<comment type="caution">
    <text evidence="6">The sequence shown here is derived from an EMBL/GenBank/DDBJ whole genome shotgun (WGS) entry which is preliminary data.</text>
</comment>
<dbReference type="SUPFAM" id="SSF46785">
    <property type="entry name" value="Winged helix' DNA-binding domain"/>
    <property type="match status" value="1"/>
</dbReference>
<name>A0ABT5NV65_9PSED</name>
<dbReference type="PANTHER" id="PTHR30537:SF74">
    <property type="entry name" value="HTH-TYPE TRANSCRIPTIONAL REGULATOR TRPI"/>
    <property type="match status" value="1"/>
</dbReference>
<dbReference type="Pfam" id="PF00126">
    <property type="entry name" value="HTH_1"/>
    <property type="match status" value="1"/>
</dbReference>
<dbReference type="InterPro" id="IPR000847">
    <property type="entry name" value="LysR_HTH_N"/>
</dbReference>
<sequence>MALPPLYSFKVFECVARLGSLAAASVELHVTSGAVSQQIKALQGSLGVELFEKRGRQLALTASGRVLQQRVARAMGEIRDGVEELHASANVQTPPITLTLSLPPAEGITWLATLLFELMADNRALTLNLLTATYFNQVNWRKADIAVVYGSPPWPGYWWRQLHGIQLTPVCSPQYLRGPQAIRSVDDLARHRLLHEDAGEQWQQWLTEAGGTSRSASHVYFEDFALVLQAARDGFGVALSDETVSARDLNEGRLVQPLAISVPAVHNYYCICTEDAWERREVKSFIDWLLSTAN</sequence>
<evidence type="ECO:0000313" key="6">
    <source>
        <dbReference type="EMBL" id="MDD0992068.1"/>
    </source>
</evidence>
<gene>
    <name evidence="6" type="ORF">M5G11_16170</name>
</gene>
<evidence type="ECO:0000259" key="5">
    <source>
        <dbReference type="PROSITE" id="PS50931"/>
    </source>
</evidence>
<dbReference type="Gene3D" id="1.10.10.10">
    <property type="entry name" value="Winged helix-like DNA-binding domain superfamily/Winged helix DNA-binding domain"/>
    <property type="match status" value="1"/>
</dbReference>
<keyword evidence="4" id="KW-0804">Transcription</keyword>
<dbReference type="PRINTS" id="PR00039">
    <property type="entry name" value="HTHLYSR"/>
</dbReference>